<evidence type="ECO:0000313" key="2">
    <source>
        <dbReference type="EMBL" id="KAF1985368.1"/>
    </source>
</evidence>
<name>A0A6G1GXA9_9PEZI</name>
<organism evidence="2 3">
    <name type="scientific">Aulographum hederae CBS 113979</name>
    <dbReference type="NCBI Taxonomy" id="1176131"/>
    <lineage>
        <taxon>Eukaryota</taxon>
        <taxon>Fungi</taxon>
        <taxon>Dikarya</taxon>
        <taxon>Ascomycota</taxon>
        <taxon>Pezizomycotina</taxon>
        <taxon>Dothideomycetes</taxon>
        <taxon>Pleosporomycetidae</taxon>
        <taxon>Aulographales</taxon>
        <taxon>Aulographaceae</taxon>
    </lineage>
</organism>
<feature type="region of interest" description="Disordered" evidence="1">
    <location>
        <begin position="613"/>
        <end position="641"/>
    </location>
</feature>
<feature type="region of interest" description="Disordered" evidence="1">
    <location>
        <begin position="342"/>
        <end position="369"/>
    </location>
</feature>
<feature type="region of interest" description="Disordered" evidence="1">
    <location>
        <begin position="265"/>
        <end position="322"/>
    </location>
</feature>
<keyword evidence="3" id="KW-1185">Reference proteome</keyword>
<feature type="compositionally biased region" description="Polar residues" evidence="1">
    <location>
        <begin position="295"/>
        <end position="304"/>
    </location>
</feature>
<feature type="region of interest" description="Disordered" evidence="1">
    <location>
        <begin position="1"/>
        <end position="42"/>
    </location>
</feature>
<dbReference type="EMBL" id="ML977162">
    <property type="protein sequence ID" value="KAF1985368.1"/>
    <property type="molecule type" value="Genomic_DNA"/>
</dbReference>
<feature type="compositionally biased region" description="Polar residues" evidence="1">
    <location>
        <begin position="149"/>
        <end position="163"/>
    </location>
</feature>
<evidence type="ECO:0000256" key="1">
    <source>
        <dbReference type="SAM" id="MobiDB-lite"/>
    </source>
</evidence>
<reference evidence="2" key="1">
    <citation type="journal article" date="2020" name="Stud. Mycol.">
        <title>101 Dothideomycetes genomes: a test case for predicting lifestyles and emergence of pathogens.</title>
        <authorList>
            <person name="Haridas S."/>
            <person name="Albert R."/>
            <person name="Binder M."/>
            <person name="Bloem J."/>
            <person name="Labutti K."/>
            <person name="Salamov A."/>
            <person name="Andreopoulos B."/>
            <person name="Baker S."/>
            <person name="Barry K."/>
            <person name="Bills G."/>
            <person name="Bluhm B."/>
            <person name="Cannon C."/>
            <person name="Castanera R."/>
            <person name="Culley D."/>
            <person name="Daum C."/>
            <person name="Ezra D."/>
            <person name="Gonzalez J."/>
            <person name="Henrissat B."/>
            <person name="Kuo A."/>
            <person name="Liang C."/>
            <person name="Lipzen A."/>
            <person name="Lutzoni F."/>
            <person name="Magnuson J."/>
            <person name="Mondo S."/>
            <person name="Nolan M."/>
            <person name="Ohm R."/>
            <person name="Pangilinan J."/>
            <person name="Park H.-J."/>
            <person name="Ramirez L."/>
            <person name="Alfaro M."/>
            <person name="Sun H."/>
            <person name="Tritt A."/>
            <person name="Yoshinaga Y."/>
            <person name="Zwiers L.-H."/>
            <person name="Turgeon B."/>
            <person name="Goodwin S."/>
            <person name="Spatafora J."/>
            <person name="Crous P."/>
            <person name="Grigoriev I."/>
        </authorList>
    </citation>
    <scope>NUCLEOTIDE SEQUENCE</scope>
    <source>
        <strain evidence="2">CBS 113979</strain>
    </source>
</reference>
<evidence type="ECO:0000313" key="3">
    <source>
        <dbReference type="Proteomes" id="UP000800041"/>
    </source>
</evidence>
<sequence>MSFERSQAAATLPRNFTFHYTDPPKTPEPQERPSEDVPPLAPQNQVYKLKRRRAAAPTSIISYNNSFDQDIPIPTIEAPEPTIDSQIRLSGLPRQHSEGFLSPEPIFARFVSPPKTPVPQILSSSGGALRVTTDWSELGPMHHGEYLSRPSTASGLSDSSVESPGSMESFPSFGGSCTSPDSESADAFFGDEHTSWGSRKSPLRHEQPNKRTKVRKAVNWMPEMDSHLWAVYTRYLQDPTVTPFKILPGVAPPLGVCHRVAREAKRSWKGAKALRSTPTPSSKRPREGSPDTIKPMTSRSSTPTAAGFDVSKGSVQWPRSEAATRRRLRELCKRKSVLPAHYQRLMHTRSPSPFQSTPRASSRSRSGFSPMGYTEASFSTRDMNVSLATSTASTMQFGNPLSQLASDNVTPRPQVRNWPPHPPARAPAHHKSQSLQLGLGLGPSQDAHHVLASPFAAHTLPRLHVNTEGDFSSTRPQFNTAPRLGPPVELHAPVPLTRPFKRRTRFSDEETRAMLLEQLFGAPAESSHRRVRSRGFSLGDMMDGSRRLTTLFTPPPADDQANEMVIDGPSMNQDAMRDDANSRLPARLGSPISMRPPTAVFNTFPRKIGGQALEPPVSFEERLGGSNQSASPAPGMFQWQR</sequence>
<dbReference type="Proteomes" id="UP000800041">
    <property type="component" value="Unassembled WGS sequence"/>
</dbReference>
<feature type="compositionally biased region" description="Polar residues" evidence="1">
    <location>
        <begin position="349"/>
        <end position="367"/>
    </location>
</feature>
<proteinExistence type="predicted"/>
<gene>
    <name evidence="2" type="ORF">K402DRAFT_334487</name>
</gene>
<dbReference type="AlphaFoldDB" id="A0A6G1GXA9"/>
<protein>
    <submittedName>
        <fullName evidence="2">Uncharacterized protein</fullName>
    </submittedName>
</protein>
<feature type="region of interest" description="Disordered" evidence="1">
    <location>
        <begin position="407"/>
        <end position="432"/>
    </location>
</feature>
<feature type="region of interest" description="Disordered" evidence="1">
    <location>
        <begin position="142"/>
        <end position="213"/>
    </location>
</feature>
<dbReference type="OrthoDB" id="419770at2759"/>
<accession>A0A6G1GXA9</accession>